<dbReference type="SMART" id="SM00396">
    <property type="entry name" value="ZnF_UBR1"/>
    <property type="match status" value="1"/>
</dbReference>
<dbReference type="InterPro" id="IPR056530">
    <property type="entry name" value="UBR4-like_dom"/>
</dbReference>
<gene>
    <name evidence="7" type="ORF">IscW_ISCW016136</name>
</gene>
<evidence type="ECO:0000256" key="5">
    <source>
        <dbReference type="SAM" id="MobiDB-lite"/>
    </source>
</evidence>
<feature type="region of interest" description="Disordered" evidence="5">
    <location>
        <begin position="450"/>
        <end position="471"/>
    </location>
</feature>
<feature type="compositionally biased region" description="Acidic residues" evidence="5">
    <location>
        <begin position="2911"/>
        <end position="2920"/>
    </location>
</feature>
<feature type="compositionally biased region" description="Low complexity" evidence="5">
    <location>
        <begin position="1693"/>
        <end position="1713"/>
    </location>
</feature>
<dbReference type="Pfam" id="PF02207">
    <property type="entry name" value="zf-UBR"/>
    <property type="match status" value="1"/>
</dbReference>
<feature type="region of interest" description="Disordered" evidence="5">
    <location>
        <begin position="1693"/>
        <end position="1733"/>
    </location>
</feature>
<protein>
    <recommendedName>
        <fullName evidence="6">UBR-type domain-containing protein</fullName>
    </recommendedName>
</protein>
<dbReference type="EMBL" id="ABJB010020474">
    <property type="status" value="NOT_ANNOTATED_CDS"/>
    <property type="molecule type" value="Genomic_DNA"/>
</dbReference>
<feature type="domain" description="UBR-type" evidence="6">
    <location>
        <begin position="1165"/>
        <end position="1234"/>
    </location>
</feature>
<keyword evidence="9" id="KW-1185">Reference proteome</keyword>
<evidence type="ECO:0007829" key="10">
    <source>
        <dbReference type="PeptideAtlas" id="B7P483"/>
    </source>
</evidence>
<evidence type="ECO:0000256" key="3">
    <source>
        <dbReference type="ARBA" id="ARBA00022833"/>
    </source>
</evidence>
<dbReference type="VEuPathDB" id="VectorBase:ISCP_005054"/>
<dbReference type="GO" id="GO:0008270">
    <property type="term" value="F:zinc ion binding"/>
    <property type="evidence" value="ECO:0007669"/>
    <property type="project" value="UniProtKB-KW"/>
</dbReference>
<feature type="region of interest" description="Disordered" evidence="5">
    <location>
        <begin position="310"/>
        <end position="330"/>
    </location>
</feature>
<dbReference type="EMBL" id="ABJB010270362">
    <property type="status" value="NOT_ANNOTATED_CDS"/>
    <property type="molecule type" value="Genomic_DNA"/>
</dbReference>
<feature type="zinc finger region" description="UBR-type" evidence="4">
    <location>
        <begin position="1165"/>
        <end position="1234"/>
    </location>
</feature>
<reference evidence="8" key="2">
    <citation type="submission" date="2020-05" db="UniProtKB">
        <authorList>
            <consortium name="EnsemblMetazoa"/>
        </authorList>
    </citation>
    <scope>IDENTIFICATION</scope>
    <source>
        <strain evidence="8">wikel</strain>
    </source>
</reference>
<organism>
    <name type="scientific">Ixodes scapularis</name>
    <name type="common">Black-legged tick</name>
    <name type="synonym">Deer tick</name>
    <dbReference type="NCBI Taxonomy" id="6945"/>
    <lineage>
        <taxon>Eukaryota</taxon>
        <taxon>Metazoa</taxon>
        <taxon>Ecdysozoa</taxon>
        <taxon>Arthropoda</taxon>
        <taxon>Chelicerata</taxon>
        <taxon>Arachnida</taxon>
        <taxon>Acari</taxon>
        <taxon>Parasitiformes</taxon>
        <taxon>Ixodida</taxon>
        <taxon>Ixodoidea</taxon>
        <taxon>Ixodidae</taxon>
        <taxon>Ixodinae</taxon>
        <taxon>Ixodes</taxon>
    </lineage>
</organism>
<evidence type="ECO:0000259" key="6">
    <source>
        <dbReference type="PROSITE" id="PS51157"/>
    </source>
</evidence>
<name>B7P483_IXOSC</name>
<feature type="compositionally biased region" description="Low complexity" evidence="5">
    <location>
        <begin position="2339"/>
        <end position="2380"/>
    </location>
</feature>
<dbReference type="OrthoDB" id="6514947at2759"/>
<dbReference type="VEuPathDB" id="VectorBase:ISCP_021004"/>
<dbReference type="PaxDb" id="6945-B7P483"/>
<feature type="region of interest" description="Disordered" evidence="5">
    <location>
        <begin position="1262"/>
        <end position="1282"/>
    </location>
</feature>
<dbReference type="EnsemblMetazoa" id="ISCW016136-RA">
    <property type="protein sequence ID" value="ISCW016136-PA"/>
    <property type="gene ID" value="ISCW016136"/>
</dbReference>
<proteinExistence type="evidence at protein level"/>
<accession>B7P483</accession>
<dbReference type="PANTHER" id="PTHR21725:SF1">
    <property type="entry name" value="E3 UBIQUITIN-PROTEIN LIGASE UBR4"/>
    <property type="match status" value="1"/>
</dbReference>
<reference evidence="7 9" key="1">
    <citation type="submission" date="2008-03" db="EMBL/GenBank/DDBJ databases">
        <title>Annotation of Ixodes scapularis.</title>
        <authorList>
            <consortium name="Ixodes scapularis Genome Project Consortium"/>
            <person name="Caler E."/>
            <person name="Hannick L.I."/>
            <person name="Bidwell S."/>
            <person name="Joardar V."/>
            <person name="Thiagarajan M."/>
            <person name="Amedeo P."/>
            <person name="Galinsky K.J."/>
            <person name="Schobel S."/>
            <person name="Inman J."/>
            <person name="Hostetler J."/>
            <person name="Miller J."/>
            <person name="Hammond M."/>
            <person name="Megy K."/>
            <person name="Lawson D."/>
            <person name="Kodira C."/>
            <person name="Sutton G."/>
            <person name="Meyer J."/>
            <person name="Hill C.A."/>
            <person name="Birren B."/>
            <person name="Nene V."/>
            <person name="Collins F."/>
            <person name="Alarcon-Chaidez F."/>
            <person name="Wikel S."/>
            <person name="Strausberg R."/>
        </authorList>
    </citation>
    <scope>NUCLEOTIDE SEQUENCE [LARGE SCALE GENOMIC DNA]</scope>
    <source>
        <strain evidence="9">Wikel</strain>
        <strain evidence="7">Wikel colony</strain>
    </source>
</reference>
<evidence type="ECO:0000313" key="8">
    <source>
        <dbReference type="EnsemblMetazoa" id="ISCW016136-PA"/>
    </source>
</evidence>
<keyword evidence="10" id="KW-1267">Proteomics identification</keyword>
<dbReference type="EMBL" id="ABJB010128720">
    <property type="status" value="NOT_ANNOTATED_CDS"/>
    <property type="molecule type" value="Genomic_DNA"/>
</dbReference>
<feature type="region of interest" description="Disordered" evidence="5">
    <location>
        <begin position="3378"/>
        <end position="3413"/>
    </location>
</feature>
<dbReference type="InterPro" id="IPR036322">
    <property type="entry name" value="WD40_repeat_dom_sf"/>
</dbReference>
<dbReference type="EMBL" id="ABJB010535532">
    <property type="status" value="NOT_ANNOTATED_CDS"/>
    <property type="molecule type" value="Genomic_DNA"/>
</dbReference>
<feature type="compositionally biased region" description="Acidic residues" evidence="5">
    <location>
        <begin position="1138"/>
        <end position="1158"/>
    </location>
</feature>
<dbReference type="InterPro" id="IPR045189">
    <property type="entry name" value="UBR4-like"/>
</dbReference>
<feature type="compositionally biased region" description="Polar residues" evidence="5">
    <location>
        <begin position="2492"/>
        <end position="2505"/>
    </location>
</feature>
<sequence>MILIGGLCISNAGSLSKSDLNTLSSMLKSAQVPTNFVPKAEGAERSWDDSREVRQLRLNPSSAILEQLTTPLLETPLPPKQDLCSELDKELDLSSSHIIDPGMEAKNFLLAKNLHSLQREKGGDILLDVCLALPSVVQYTDSMEEVLLSGGNMIPDCLTSSLVLTGSKNLLSDVLLVCKALGLPVLEPLGHARLCKLTSLALGCAHMAVAVTAAVCIIGVTGQGKGGSGAGAGALLAPSCWEDEGHLAAAARVVEACLDIYNTIASTLRTSTRAGGHVLQNLHLLTSWLLLRGLQVILGVNTFLDRACKDGAGPRGRGTPDQTPTRTRDQSAGIKQNLLRIQQGFGVLPVALANQTLSLLTSIFVELRLEAGAAPDEGEEAPTPGADQIVAFLRGVTLPHSAWMRVTVLMQLNLTALLFDLVSVSYRKARAISDDDSEPILGHWFEETLAPREHSPTPGGPQAKGPDQEAAEGKGPFYSLLLEGRALIPDKEEPHGYITLATKVLSFVNTYLVNFEPVQGYLKSSIATPQMVILAGIIKDLDRETCKSETGTISILFGATLGQLYEDFSRALARFVHNILATGLLDDVYQVLLLRQQKDKDDLRSENDSACVLIFRLVLNTMQKAILSSHNDDSEVNPDSENTKQHGKLFFPCKEVEDNFLKNVLADMMQGVHIRPKFYHLMIVESGTQDVPKLDGFACSFLLASQDALNYSDLYGAILSLLWVGAQCDGVERPEGAKLSYLGTAAVQYCFGVVWRLLLSLPPSVQLSGALSTGNAALDLPQVLHAIVWASRFGHKNFLGWIQESLVRQGLIVQKAESTLHLVTANACQLLFDIRVFKQLASKQLAQGPSDLNRPVRQNELPRLMDLFVMEALIAKVQVSLDEFLFKPSNDNPGREVKELSRELFPTLVQLIKLYSTCIRWSLLLQAVELSPTGRSEVSLRATDVVLRMCSRHCAPVMDTASTIVAYLPPHLDSMLDSWATVLVNVCNWRNDFANDSLPSESFIAAVQAAHFAPLSAHPTFSVNPSLKRVLQCVVRFTRDVYLWSQEEKFSKDLVQALLPLLLDVTMESQADFVTLALEVSIGSPDSESFAQHIYEEMLARCYELLIDYSNKDRPPVLGRGGAASPPCDGDVQHPEADSDWADEMGPDDDESGGEDSDEDSLCNKLCTFTMTQKEFMNQHWYHCHTCRMVDGVGVCTVCAKVCHKDHDVTYAKFGSFFCDCGAKEDGSCQALVKRNPQTSSEGVTGASAAAAFSLPSENGIPSSLRKRASSPAPGTGAIGGGAGITAMGAEARSSSAPMDAKKASEESLKHRQQLAEKLEVSTNLVGTVLELVQLLMPAIVETYHRNSPIGSSARAQKALSELHSLEKVFEHVDQLMVPTLGSQEGAFENVRMNYSGEQGQTIRQLLSAHMIRRVAMCCLASPQGKRQHLAVSHEKGKITLLQLSALLKQADSSKRKLTITRLASAPVPFTVLSITGNSCNEDYLAVCGLKDCHVLTFSSSGSVSEHLVLHPQLETGNYIIKAIWLPGSQTELAVVTADFVKVYDLSVDVLSAQFYFLLPTGRVRDCCFVFSEDGQRHLLLMSSAGHVYYQPMLDESSARHGPFYVTNILDVKHPDIKDSVGTVAGGGVSIYYSHVLQLLFLSYANGKSFMASLPQMTSELAEPVLILLKPSSASTSSTTTNNNCGALAAATANSGSNATTTSSTGTATATSGNSGGGGSGSSSKPTPQPLCQWSEVPNHPGLILALMQFSNNPLVLMVKPGTVLVQEIKILTAKSKITDLVAIRHPTSGGEMRTTLILLCEDGSLRIYMASQDQTGYWLTPAFQPASSAAGVHPPGAALGVPGGGGTAAVPRPSRRRKSLRGSRGGASAVAVSFPVDFFEHCNPVQDVEFGGNDLLQIYNAQQVKHRLNTTGMYVACTKPAGLTLEVTNNDPTLVMVGVRVLVGSQDVQRAPSSMEIFGRVHPVALTRSRWFDFPFTREESLNADKKFNIFFGPSADPSCVTMVDSVKVYGRSKESFGWPEESDEFATGVGVAAQSTAAPTTGLDSEGIPVMPLPLTALDRLTSSCLEMLDGCFSVHALSEERSGATQGSALEVATRLLTLPTPPAVHQQVKALLAALHPSRTAYSNHRDQALLSYVLECLSSSGAEKPPFQDLDGEAFYRLVAIARGVACTRPANLVQFAESQESLAAEAADTANKEEVLEERGLPLKVHIATNTGSPESGHFMNCLSEAFWHLHTQRPKNPSLAPVSKHGLVHVEATVQALVEVMYAFVALDVENVSLVAKHFARLLLCEDTVVSFAAKQAIIRVLRPKSRKRKVFIPSPPHCSTPGEVLQESNQESKSAASSSSNQPPSQSQPAVPSASAAGSLSSTASSSMAAAAHQRFGSVDSQQQQQEVESHFEMLENMDPVVLPGAEGAFPPLLDIPPDADDETMVELAIALSLQDQPGESEELNLGSLAMAPQGGAQRSSPLEGGHYSDTTASAGASDDEGSTAATDGSTLRTSPAEQGGSGAGSESGGSGADSMTGEPNVSGRSSAYGDNVPEGGPGGPLGALLLARSETSSVGLPSNPSMPHEAIDPEVSWGLHALRGALLDRLLHFLPQAAHRGGKCGPFPLCSDFCRTLQVVLMLSSDLDSEDERDRATLDSLLSSMVGELDRDVAKVVERSPASEEQLIVMRLLSIMMSRIKGCGKGSTAGEAGPGPNYCSTSAAVALHASGIVDHCLQVKKVAMAVPSGCPAPNFGPAWFSHLCEYMMVQQTPFIRRQVRKLLLFLCGSKEKYRQLRDFHALESHLAGSRAVCHGGVAQVAGLSYDALIVMVEHLKACTEVATSRTGNWQRFCQKDDTVLPFLFRVSFLLDEGVASIILQLLQSALCGAAATQQQQPQHGSSKSAPHATSSPSKQRKEREARDTSEEPDEPESSDEAQCAALAQQVHRSVDQALLGQFVRAFLLECNSTAVRWQAHSLLHQLHRHSQPPHREALLGLMWQLWPQLPSHGRKAAQFVDLLGYFTLKAPQPEKEFTEKALAVLHQQNELLSNHSNSSLYNSLRGLVELDGYYLESEPCLVCNNPEVAYANIKLSAIKVDSRFTTSTQIVKLVGSHTVSRIVLRIGDLKRSKMVRAINVYYNNRSVQSVVELKNRPAMWHRARRCSLAAGQTELKMDFPLPIVACNLMIEYADFYENVQASSETLQCPRCSASVPANPGVCANCGENVFQCHKCRAINYDERDPFLCNSCGFCKYAKFDYTLTAKPCCAVDPIEGEEDRKKAVGSINALLEKADKVYRQLMAHKPALELLLLKVQEQGMVDRALEEEVAAAAAGTASTGGTSAPATGSSAASSNTVNRAIQQLAQKYCTDCKTSFDELSKIVQKVLASRKELVEYEHKQRDRRKSQGTAVQPLRSEQHLGTLGAPATNKQSSGKCYGCASAAVDHCITLLRALATSVPYRQLLCEEGLIGELVEHNLRQGWVQVGHLVCLLTRDNLVATNHLNALLMERISLALLRAIVGSPDLPSAVRHEVALLALSLQKEDSCWEQRLRCVMRLFLMGVTSQSPVVLESITLPCLKILQAVIKPESPVTKRNKDKSIEELASVRPSGMSVSVDLRGWLAEDASQSYAAWKGRCLGRPADTLSLGGGKRLRREDVRARFLMEKYGLRWRQRVRGQPLRPLLLLHDQQQAPGWLRQVLFNPSCRQARTVACSLVEALCQVPSRCREVLDLLTTYLDDLGTAGESGAKFLSLYQSLIGPDHWKHYLALKGLLPHLGELITAEIQQLSLLEETTLNADLSQGRLVLSL</sequence>
<dbReference type="Pfam" id="PF19423">
    <property type="entry name" value="E3_UBR4_N"/>
    <property type="match status" value="3"/>
</dbReference>
<feature type="region of interest" description="Disordered" evidence="5">
    <location>
        <begin position="1844"/>
        <end position="1865"/>
    </location>
</feature>
<feature type="region of interest" description="Disordered" evidence="5">
    <location>
        <begin position="2878"/>
        <end position="2923"/>
    </location>
</feature>
<dbReference type="InterPro" id="IPR045841">
    <property type="entry name" value="E3_UBR4_N"/>
</dbReference>
<dbReference type="InterPro" id="IPR003126">
    <property type="entry name" value="Znf_UBR"/>
</dbReference>
<dbReference type="VEuPathDB" id="VectorBase:ISCI016136"/>
<feature type="compositionally biased region" description="Basic and acidic residues" evidence="5">
    <location>
        <begin position="2900"/>
        <end position="2910"/>
    </location>
</feature>
<dbReference type="STRING" id="6945.B7P483"/>
<evidence type="ECO:0000256" key="4">
    <source>
        <dbReference type="PROSITE-ProRule" id="PRU00508"/>
    </source>
</evidence>
<dbReference type="EMBL" id="ABJB010837021">
    <property type="status" value="NOT_ANNOTATED_CDS"/>
    <property type="molecule type" value="Genomic_DNA"/>
</dbReference>
<dbReference type="EMBL" id="ABJB011037291">
    <property type="status" value="NOT_ANNOTATED_CDS"/>
    <property type="molecule type" value="Genomic_DNA"/>
</dbReference>
<dbReference type="EMBL" id="ABJB010047582">
    <property type="status" value="NOT_ANNOTATED_CDS"/>
    <property type="molecule type" value="Genomic_DNA"/>
</dbReference>
<dbReference type="PROSITE" id="PS51157">
    <property type="entry name" value="ZF_UBR"/>
    <property type="match status" value="1"/>
</dbReference>
<evidence type="ECO:0000313" key="7">
    <source>
        <dbReference type="EMBL" id="EEC01405.1"/>
    </source>
</evidence>
<dbReference type="EMBL" id="ABJB010266893">
    <property type="status" value="NOT_ANNOTATED_CDS"/>
    <property type="molecule type" value="Genomic_DNA"/>
</dbReference>
<keyword evidence="3" id="KW-0862">Zinc</keyword>
<dbReference type="VEuPathDB" id="VectorBase:ISCW016136"/>
<dbReference type="EMBL" id="DS634072">
    <property type="protein sequence ID" value="EEC01405.1"/>
    <property type="molecule type" value="Genomic_DNA"/>
</dbReference>
<evidence type="ECO:0000256" key="2">
    <source>
        <dbReference type="ARBA" id="ARBA00022771"/>
    </source>
</evidence>
<dbReference type="Proteomes" id="UP000001555">
    <property type="component" value="Unassembled WGS sequence"/>
</dbReference>
<feature type="compositionally biased region" description="Polar residues" evidence="5">
    <location>
        <begin position="2878"/>
        <end position="2898"/>
    </location>
</feature>
<dbReference type="EMBL" id="ABJB010932280">
    <property type="status" value="NOT_ANNOTATED_CDS"/>
    <property type="molecule type" value="Genomic_DNA"/>
</dbReference>
<feature type="compositionally biased region" description="Gly residues" evidence="5">
    <location>
        <begin position="2508"/>
        <end position="2520"/>
    </location>
</feature>
<feature type="region of interest" description="Disordered" evidence="5">
    <location>
        <begin position="1118"/>
        <end position="1158"/>
    </location>
</feature>
<evidence type="ECO:0000313" key="9">
    <source>
        <dbReference type="Proteomes" id="UP000001555"/>
    </source>
</evidence>
<dbReference type="SUPFAM" id="SSF50978">
    <property type="entry name" value="WD40 repeat-like"/>
    <property type="match status" value="1"/>
</dbReference>
<dbReference type="CDD" id="cd19680">
    <property type="entry name" value="UBR-box_UBR4"/>
    <property type="match status" value="1"/>
</dbReference>
<dbReference type="FunCoup" id="B7P483">
    <property type="interactions" value="1346"/>
</dbReference>
<feature type="region of interest" description="Disordered" evidence="5">
    <location>
        <begin position="2318"/>
        <end position="2395"/>
    </location>
</feature>
<evidence type="ECO:0000256" key="1">
    <source>
        <dbReference type="ARBA" id="ARBA00022723"/>
    </source>
</evidence>
<keyword evidence="1" id="KW-0479">Metal-binding</keyword>
<feature type="region of interest" description="Disordered" evidence="5">
    <location>
        <begin position="2460"/>
        <end position="2552"/>
    </location>
</feature>
<dbReference type="PANTHER" id="PTHR21725">
    <property type="entry name" value="E3 UBIQUITIN-PROTEIN LIGASE UBR4"/>
    <property type="match status" value="1"/>
</dbReference>
<dbReference type="Pfam" id="PF24079">
    <property type="entry name" value="UBR4"/>
    <property type="match status" value="1"/>
</dbReference>
<dbReference type="InterPro" id="IPR047509">
    <property type="entry name" value="UBR4-like_UBR-box"/>
</dbReference>
<keyword evidence="2" id="KW-0863">Zinc-finger</keyword>
<dbReference type="InParanoid" id="B7P483"/>
<dbReference type="HOGENOM" id="CLU_000069_0_0_1"/>
<dbReference type="EMBL" id="ABJB011029447">
    <property type="status" value="NOT_ANNOTATED_CDS"/>
    <property type="molecule type" value="Genomic_DNA"/>
</dbReference>